<organism evidence="1 2">
    <name type="scientific">Streptomyces roseochromogenus subsp. oscitans DS 12.976</name>
    <dbReference type="NCBI Taxonomy" id="1352936"/>
    <lineage>
        <taxon>Bacteria</taxon>
        <taxon>Bacillati</taxon>
        <taxon>Actinomycetota</taxon>
        <taxon>Actinomycetes</taxon>
        <taxon>Kitasatosporales</taxon>
        <taxon>Streptomycetaceae</taxon>
        <taxon>Streptomyces</taxon>
    </lineage>
</organism>
<sequence>MITVDEAFVVELAVGGSCPAGMAVRVAVTPLGWSLLPM</sequence>
<name>V6JF42_STRRC</name>
<dbReference type="PATRIC" id="fig|1352936.5.peg.9394"/>
<protein>
    <submittedName>
        <fullName evidence="1">Uncharacterized protein</fullName>
    </submittedName>
</protein>
<evidence type="ECO:0000313" key="1">
    <source>
        <dbReference type="EMBL" id="EST18522.1"/>
    </source>
</evidence>
<comment type="caution">
    <text evidence="1">The sequence shown here is derived from an EMBL/GenBank/DDBJ whole genome shotgun (WGS) entry which is preliminary data.</text>
</comment>
<reference evidence="1 2" key="1">
    <citation type="journal article" date="2014" name="Genome Announc.">
        <title>Draft Genome Sequence of Streptomyces roseochromogenes subsp. oscitans DS 12.976, Producer of the Aminocoumarin Antibiotic Clorobiocin.</title>
        <authorList>
            <person name="Ruckert C."/>
            <person name="Kalinowski J."/>
            <person name="Heide L."/>
            <person name="Apel A.K."/>
        </authorList>
    </citation>
    <scope>NUCLEOTIDE SEQUENCE [LARGE SCALE GENOMIC DNA]</scope>
    <source>
        <strain evidence="1 2">DS 12.976</strain>
    </source>
</reference>
<keyword evidence="2" id="KW-1185">Reference proteome</keyword>
<dbReference type="HOGENOM" id="CLU_3333739_0_0_11"/>
<dbReference type="AlphaFoldDB" id="V6JF42"/>
<evidence type="ECO:0000313" key="2">
    <source>
        <dbReference type="Proteomes" id="UP000017984"/>
    </source>
</evidence>
<dbReference type="EMBL" id="AWQX01000391">
    <property type="protein sequence ID" value="EST18522.1"/>
    <property type="molecule type" value="Genomic_DNA"/>
</dbReference>
<gene>
    <name evidence="1" type="ORF">M878_45210</name>
</gene>
<accession>V6JF42</accession>
<proteinExistence type="predicted"/>
<dbReference type="Proteomes" id="UP000017984">
    <property type="component" value="Chromosome"/>
</dbReference>